<feature type="chain" id="PRO_5040999749" description="Glutathione peroxidase" evidence="6">
    <location>
        <begin position="25"/>
        <end position="244"/>
    </location>
</feature>
<feature type="domain" description="Thioredoxin" evidence="7">
    <location>
        <begin position="74"/>
        <end position="239"/>
    </location>
</feature>
<evidence type="ECO:0000313" key="8">
    <source>
        <dbReference type="EMBL" id="KAJ1927322.1"/>
    </source>
</evidence>
<dbReference type="PROSITE" id="PS00460">
    <property type="entry name" value="GLUTATHIONE_PEROXID_1"/>
    <property type="match status" value="1"/>
</dbReference>
<dbReference type="GO" id="GO:0034599">
    <property type="term" value="P:cellular response to oxidative stress"/>
    <property type="evidence" value="ECO:0007669"/>
    <property type="project" value="TreeGrafter"/>
</dbReference>
<dbReference type="OrthoDB" id="446890at2759"/>
<evidence type="ECO:0000256" key="4">
    <source>
        <dbReference type="ARBA" id="ARBA00049091"/>
    </source>
</evidence>
<evidence type="ECO:0000256" key="6">
    <source>
        <dbReference type="SAM" id="SignalP"/>
    </source>
</evidence>
<dbReference type="InterPro" id="IPR013766">
    <property type="entry name" value="Thioredoxin_domain"/>
</dbReference>
<protein>
    <recommendedName>
        <fullName evidence="5">Glutathione peroxidase</fullName>
    </recommendedName>
</protein>
<dbReference type="InterPro" id="IPR036249">
    <property type="entry name" value="Thioredoxin-like_sf"/>
</dbReference>
<dbReference type="AlphaFoldDB" id="A0A9W8AB20"/>
<comment type="caution">
    <text evidence="8">The sequence shown here is derived from an EMBL/GenBank/DDBJ whole genome shotgun (WGS) entry which is preliminary data.</text>
</comment>
<dbReference type="PROSITE" id="PS51352">
    <property type="entry name" value="THIOREDOXIN_2"/>
    <property type="match status" value="1"/>
</dbReference>
<keyword evidence="6" id="KW-0732">Signal</keyword>
<dbReference type="EMBL" id="JANBPT010000123">
    <property type="protein sequence ID" value="KAJ1927322.1"/>
    <property type="molecule type" value="Genomic_DNA"/>
</dbReference>
<dbReference type="InterPro" id="IPR000889">
    <property type="entry name" value="Glutathione_peroxidase"/>
</dbReference>
<dbReference type="InterPro" id="IPR029760">
    <property type="entry name" value="GPX_CS"/>
</dbReference>
<dbReference type="PRINTS" id="PR01011">
    <property type="entry name" value="GLUTPROXDASE"/>
</dbReference>
<keyword evidence="9" id="KW-1185">Reference proteome</keyword>
<dbReference type="InterPro" id="IPR029759">
    <property type="entry name" value="GPX_AS"/>
</dbReference>
<evidence type="ECO:0000256" key="3">
    <source>
        <dbReference type="ARBA" id="ARBA00023002"/>
    </source>
</evidence>
<dbReference type="SUPFAM" id="SSF52833">
    <property type="entry name" value="Thioredoxin-like"/>
    <property type="match status" value="1"/>
</dbReference>
<organism evidence="8 9">
    <name type="scientific">Tieghemiomyces parasiticus</name>
    <dbReference type="NCBI Taxonomy" id="78921"/>
    <lineage>
        <taxon>Eukaryota</taxon>
        <taxon>Fungi</taxon>
        <taxon>Fungi incertae sedis</taxon>
        <taxon>Zoopagomycota</taxon>
        <taxon>Kickxellomycotina</taxon>
        <taxon>Dimargaritomycetes</taxon>
        <taxon>Dimargaritales</taxon>
        <taxon>Dimargaritaceae</taxon>
        <taxon>Tieghemiomyces</taxon>
    </lineage>
</organism>
<sequence>MWSSPSTSTAVTLIIITISPLAVSKRFVSSTLNLATLTATTRLLRTGFPSLLAPHCNSLRSSFLTTTASIRTFTMSTDAATFYDLKTKTLDGKDFDFAELRGKVVLIVNVASKCGFTSQYKGLEEIYQRFKDQNVTILGFPCNQFGGQEPGGAEEIATFCSTTYQVTFPIMEKVDVNGNDESPVFKYLKNNSSKTLGLFSRIKWNFEKFLIDQNGKVVHRYNSTASPESIIPEIEKLLANGGQN</sequence>
<dbReference type="PROSITE" id="PS00763">
    <property type="entry name" value="GLUTATHIONE_PEROXID_2"/>
    <property type="match status" value="1"/>
</dbReference>
<evidence type="ECO:0000259" key="7">
    <source>
        <dbReference type="PROSITE" id="PS51352"/>
    </source>
</evidence>
<feature type="signal peptide" evidence="6">
    <location>
        <begin position="1"/>
        <end position="24"/>
    </location>
</feature>
<keyword evidence="2 5" id="KW-0575">Peroxidase</keyword>
<accession>A0A9W8AB20</accession>
<gene>
    <name evidence="8" type="primary">GPX2_1</name>
    <name evidence="8" type="ORF">IWQ60_003028</name>
</gene>
<evidence type="ECO:0000256" key="2">
    <source>
        <dbReference type="ARBA" id="ARBA00022559"/>
    </source>
</evidence>
<proteinExistence type="inferred from homology"/>
<evidence type="ECO:0000313" key="9">
    <source>
        <dbReference type="Proteomes" id="UP001150569"/>
    </source>
</evidence>
<evidence type="ECO:0000256" key="1">
    <source>
        <dbReference type="ARBA" id="ARBA00006926"/>
    </source>
</evidence>
<dbReference type="CDD" id="cd00340">
    <property type="entry name" value="GSH_Peroxidase"/>
    <property type="match status" value="1"/>
</dbReference>
<dbReference type="Gene3D" id="3.40.30.10">
    <property type="entry name" value="Glutaredoxin"/>
    <property type="match status" value="1"/>
</dbReference>
<keyword evidence="3 5" id="KW-0560">Oxidoreductase</keyword>
<dbReference type="FunFam" id="3.40.30.10:FF:000010">
    <property type="entry name" value="Glutathione peroxidase"/>
    <property type="match status" value="1"/>
</dbReference>
<comment type="catalytic activity">
    <reaction evidence="4">
        <text>a hydroperoxide + [thioredoxin]-dithiol = an alcohol + [thioredoxin]-disulfide + H2O</text>
        <dbReference type="Rhea" id="RHEA:62620"/>
        <dbReference type="Rhea" id="RHEA-COMP:10698"/>
        <dbReference type="Rhea" id="RHEA-COMP:10700"/>
        <dbReference type="ChEBI" id="CHEBI:15377"/>
        <dbReference type="ChEBI" id="CHEBI:29950"/>
        <dbReference type="ChEBI" id="CHEBI:30879"/>
        <dbReference type="ChEBI" id="CHEBI:35924"/>
        <dbReference type="ChEBI" id="CHEBI:50058"/>
        <dbReference type="EC" id="1.11.1.24"/>
    </reaction>
</comment>
<reference evidence="8" key="1">
    <citation type="submission" date="2022-07" db="EMBL/GenBank/DDBJ databases">
        <title>Phylogenomic reconstructions and comparative analyses of Kickxellomycotina fungi.</title>
        <authorList>
            <person name="Reynolds N.K."/>
            <person name="Stajich J.E."/>
            <person name="Barry K."/>
            <person name="Grigoriev I.V."/>
            <person name="Crous P."/>
            <person name="Smith M.E."/>
        </authorList>
    </citation>
    <scope>NUCLEOTIDE SEQUENCE</scope>
    <source>
        <strain evidence="8">RSA 861</strain>
    </source>
</reference>
<comment type="similarity">
    <text evidence="1 5">Belongs to the glutathione peroxidase family.</text>
</comment>
<dbReference type="PROSITE" id="PS51355">
    <property type="entry name" value="GLUTATHIONE_PEROXID_3"/>
    <property type="match status" value="1"/>
</dbReference>
<dbReference type="PANTHER" id="PTHR11592">
    <property type="entry name" value="GLUTATHIONE PEROXIDASE"/>
    <property type="match status" value="1"/>
</dbReference>
<dbReference type="Pfam" id="PF00255">
    <property type="entry name" value="GSHPx"/>
    <property type="match status" value="1"/>
</dbReference>
<dbReference type="PANTHER" id="PTHR11592:SF78">
    <property type="entry name" value="GLUTATHIONE PEROXIDASE"/>
    <property type="match status" value="1"/>
</dbReference>
<dbReference type="GO" id="GO:0140824">
    <property type="term" value="F:thioredoxin-dependent peroxiredoxin activity"/>
    <property type="evidence" value="ECO:0007669"/>
    <property type="project" value="UniProtKB-EC"/>
</dbReference>
<name>A0A9W8AB20_9FUNG</name>
<dbReference type="Proteomes" id="UP001150569">
    <property type="component" value="Unassembled WGS sequence"/>
</dbReference>
<evidence type="ECO:0000256" key="5">
    <source>
        <dbReference type="RuleBase" id="RU000499"/>
    </source>
</evidence>